<comment type="caution">
    <text evidence="3">The sequence shown here is derived from an EMBL/GenBank/DDBJ whole genome shotgun (WGS) entry which is preliminary data.</text>
</comment>
<name>A0A225WML7_9STRA</name>
<dbReference type="AlphaFoldDB" id="A0A225WML7"/>
<evidence type="ECO:0000313" key="3">
    <source>
        <dbReference type="EMBL" id="OWZ18885.1"/>
    </source>
</evidence>
<gene>
    <name evidence="3" type="ORF">PHMEG_0006959</name>
</gene>
<feature type="signal peptide" evidence="2">
    <location>
        <begin position="1"/>
        <end position="24"/>
    </location>
</feature>
<keyword evidence="2" id="KW-0732">Signal</keyword>
<evidence type="ECO:0008006" key="5">
    <source>
        <dbReference type="Google" id="ProtNLM"/>
    </source>
</evidence>
<evidence type="ECO:0000256" key="1">
    <source>
        <dbReference type="SAM" id="MobiDB-lite"/>
    </source>
</evidence>
<proteinExistence type="predicted"/>
<evidence type="ECO:0000313" key="4">
    <source>
        <dbReference type="Proteomes" id="UP000198211"/>
    </source>
</evidence>
<accession>A0A225WML7</accession>
<feature type="chain" id="PRO_5013008261" description="Reverse transcriptase" evidence="2">
    <location>
        <begin position="25"/>
        <end position="152"/>
    </location>
</feature>
<dbReference type="EMBL" id="NBNE01000522">
    <property type="protein sequence ID" value="OWZ18885.1"/>
    <property type="molecule type" value="Genomic_DNA"/>
</dbReference>
<dbReference type="Proteomes" id="UP000198211">
    <property type="component" value="Unassembled WGS sequence"/>
</dbReference>
<feature type="compositionally biased region" description="Basic and acidic residues" evidence="1">
    <location>
        <begin position="90"/>
        <end position="108"/>
    </location>
</feature>
<feature type="region of interest" description="Disordered" evidence="1">
    <location>
        <begin position="84"/>
        <end position="110"/>
    </location>
</feature>
<organism evidence="3 4">
    <name type="scientific">Phytophthora megakarya</name>
    <dbReference type="NCBI Taxonomy" id="4795"/>
    <lineage>
        <taxon>Eukaryota</taxon>
        <taxon>Sar</taxon>
        <taxon>Stramenopiles</taxon>
        <taxon>Oomycota</taxon>
        <taxon>Peronosporomycetes</taxon>
        <taxon>Peronosporales</taxon>
        <taxon>Peronosporaceae</taxon>
        <taxon>Phytophthora</taxon>
    </lineage>
</organism>
<dbReference type="OrthoDB" id="97788at2759"/>
<reference evidence="4" key="1">
    <citation type="submission" date="2017-03" db="EMBL/GenBank/DDBJ databases">
        <title>Phytopthora megakarya and P. palmivora, two closely related causual agents of cacao black pod achieved similar genome size and gene model numbers by different mechanisms.</title>
        <authorList>
            <person name="Ali S."/>
            <person name="Shao J."/>
            <person name="Larry D.J."/>
            <person name="Kronmiller B."/>
            <person name="Shen D."/>
            <person name="Strem M.D."/>
            <person name="Melnick R.L."/>
            <person name="Guiltinan M.J."/>
            <person name="Tyler B.M."/>
            <person name="Meinhardt L.W."/>
            <person name="Bailey B.A."/>
        </authorList>
    </citation>
    <scope>NUCLEOTIDE SEQUENCE [LARGE SCALE GENOMIC DNA]</scope>
    <source>
        <strain evidence="4">zdho120</strain>
    </source>
</reference>
<protein>
    <recommendedName>
        <fullName evidence="5">Reverse transcriptase</fullName>
    </recommendedName>
</protein>
<keyword evidence="4" id="KW-1185">Reference proteome</keyword>
<evidence type="ECO:0000256" key="2">
    <source>
        <dbReference type="SAM" id="SignalP"/>
    </source>
</evidence>
<sequence length="152" mass="17398">MWAVDKFFTLTKLVLLLLGRVVVKLVHMGTSRCVKIARSLMGLPRVDLENGDKQLQLLRTESIDAAQENLADEWVTVPEADNWEPNGRNLLDDYEKPRRDASESHTEDELIELSDDEDRSTHFTLLQSVKRSNSNPLSDRARNRLIAPNLFL</sequence>